<dbReference type="InterPro" id="IPR023031">
    <property type="entry name" value="OPRT"/>
</dbReference>
<keyword evidence="6 7" id="KW-0665">Pyrimidine biosynthesis</keyword>
<dbReference type="EMBL" id="CP009170">
    <property type="protein sequence ID" value="AIS52607.1"/>
    <property type="molecule type" value="Genomic_DNA"/>
</dbReference>
<comment type="pathway">
    <text evidence="1 7">Pyrimidine metabolism; UMP biosynthesis via de novo pathway; UMP from orotate: step 1/2.</text>
</comment>
<comment type="cofactor">
    <cofactor evidence="7">
        <name>Mg(2+)</name>
        <dbReference type="ChEBI" id="CHEBI:18420"/>
    </cofactor>
</comment>
<evidence type="ECO:0000256" key="1">
    <source>
        <dbReference type="ARBA" id="ARBA00004889"/>
    </source>
</evidence>
<dbReference type="Proteomes" id="UP000029669">
    <property type="component" value="Chromosome"/>
</dbReference>
<dbReference type="InterPro" id="IPR006273">
    <property type="entry name" value="Orotate_PRibTrfase_bac"/>
</dbReference>
<dbReference type="InterPro" id="IPR000836">
    <property type="entry name" value="PRTase_dom"/>
</dbReference>
<evidence type="ECO:0000256" key="7">
    <source>
        <dbReference type="HAMAP-Rule" id="MF_01208"/>
    </source>
</evidence>
<reference evidence="10" key="1">
    <citation type="journal article" date="2015" name="Genome Announc.">
        <title>Whole-Genome Sequences of 80 Environmental and Clinical Isolates of Burkholderia pseudomallei.</title>
        <authorList>
            <person name="Johnson S.L."/>
            <person name="Baker A.L."/>
            <person name="Chain P.S."/>
            <person name="Currie B.J."/>
            <person name="Daligault H.E."/>
            <person name="Davenport K.W."/>
            <person name="Davis C.B."/>
            <person name="Inglis T.J."/>
            <person name="Kaestli M."/>
            <person name="Koren S."/>
            <person name="Mayo M."/>
            <person name="Merritt A.J."/>
            <person name="Price E.P."/>
            <person name="Sarovich D.S."/>
            <person name="Warner J."/>
            <person name="Rosovitz M.J."/>
        </authorList>
    </citation>
    <scope>NUCLEOTIDE SEQUENCE [LARGE SCALE GENOMIC DNA]</scope>
    <source>
        <strain evidence="10">DSM 2030</strain>
    </source>
</reference>
<dbReference type="GO" id="GO:0019856">
    <property type="term" value="P:pyrimidine nucleobase biosynthetic process"/>
    <property type="evidence" value="ECO:0007669"/>
    <property type="project" value="InterPro"/>
</dbReference>
<dbReference type="Pfam" id="PF00156">
    <property type="entry name" value="Pribosyltran"/>
    <property type="match status" value="1"/>
</dbReference>
<evidence type="ECO:0000256" key="6">
    <source>
        <dbReference type="ARBA" id="ARBA00022975"/>
    </source>
</evidence>
<organism evidence="9 10">
    <name type="scientific">Thermoanaerobacter kivui</name>
    <name type="common">Acetogenium kivui</name>
    <dbReference type="NCBI Taxonomy" id="2325"/>
    <lineage>
        <taxon>Bacteria</taxon>
        <taxon>Bacillati</taxon>
        <taxon>Bacillota</taxon>
        <taxon>Clostridia</taxon>
        <taxon>Thermoanaerobacterales</taxon>
        <taxon>Thermoanaerobacteraceae</taxon>
        <taxon>Thermoanaerobacter</taxon>
    </lineage>
</organism>
<proteinExistence type="inferred from homology"/>
<dbReference type="CDD" id="cd06223">
    <property type="entry name" value="PRTases_typeI"/>
    <property type="match status" value="1"/>
</dbReference>
<keyword evidence="5 7" id="KW-0460">Magnesium</keyword>
<keyword evidence="4 7" id="KW-0808">Transferase</keyword>
<dbReference type="eggNOG" id="COG0461">
    <property type="taxonomic scope" value="Bacteria"/>
</dbReference>
<dbReference type="HAMAP" id="MF_01208">
    <property type="entry name" value="PyrE"/>
    <property type="match status" value="1"/>
</dbReference>
<dbReference type="NCBIfam" id="TIGR01367">
    <property type="entry name" value="pyrE_Therm"/>
    <property type="match status" value="1"/>
</dbReference>
<dbReference type="PANTHER" id="PTHR19278:SF9">
    <property type="entry name" value="URIDINE 5'-MONOPHOSPHATE SYNTHASE"/>
    <property type="match status" value="1"/>
</dbReference>
<evidence type="ECO:0000256" key="4">
    <source>
        <dbReference type="ARBA" id="ARBA00022679"/>
    </source>
</evidence>
<sequence>MIKGDEKMEREEVLEIFSKLGVINKGHFLLTSGKHSDTYLQCAKIFQYPKYSEIFSNELALKFKDYKIDVVIGPAIGGIILAYEVARQVGAKALFAEREEGVMKLRRGFEIKEGENVLVVEDVVTTGGSVKEVIKLVNSLKGNVVGVGSIVDRSDGKVNFEVLFKSVVSLYVEAFEKEECPLCKEGIPLVKPGSRKF</sequence>
<dbReference type="HOGENOM" id="CLU_074878_3_0_9"/>
<feature type="binding site" evidence="7">
    <location>
        <position position="125"/>
    </location>
    <ligand>
        <name>orotate</name>
        <dbReference type="ChEBI" id="CHEBI:30839"/>
    </ligand>
</feature>
<keyword evidence="10" id="KW-1185">Reference proteome</keyword>
<keyword evidence="3 7" id="KW-0328">Glycosyltransferase</keyword>
<evidence type="ECO:0000256" key="2">
    <source>
        <dbReference type="ARBA" id="ARBA00011971"/>
    </source>
</evidence>
<evidence type="ECO:0000256" key="3">
    <source>
        <dbReference type="ARBA" id="ARBA00022676"/>
    </source>
</evidence>
<dbReference type="GO" id="GO:0000287">
    <property type="term" value="F:magnesium ion binding"/>
    <property type="evidence" value="ECO:0007669"/>
    <property type="project" value="UniProtKB-UniRule"/>
</dbReference>
<dbReference type="EC" id="2.4.2.10" evidence="2 7"/>
<evidence type="ECO:0000259" key="8">
    <source>
        <dbReference type="Pfam" id="PF00156"/>
    </source>
</evidence>
<comment type="function">
    <text evidence="7">Catalyzes the transfer of a ribosyl phosphate group from 5-phosphoribose 1-diphosphate to orotate, leading to the formation of orotidine monophosphate (OMP).</text>
</comment>
<feature type="binding site" evidence="7">
    <location>
        <position position="153"/>
    </location>
    <ligand>
        <name>orotate</name>
        <dbReference type="ChEBI" id="CHEBI:30839"/>
    </ligand>
</feature>
<feature type="binding site" description="in other chain" evidence="7">
    <location>
        <begin position="121"/>
        <end position="129"/>
    </location>
    <ligand>
        <name>5-phospho-alpha-D-ribose 1-diphosphate</name>
        <dbReference type="ChEBI" id="CHEBI:58017"/>
        <note>ligand shared between dimeric partners</note>
    </ligand>
</feature>
<dbReference type="GO" id="GO:0004588">
    <property type="term" value="F:orotate phosphoribosyltransferase activity"/>
    <property type="evidence" value="ECO:0007669"/>
    <property type="project" value="UniProtKB-UniRule"/>
</dbReference>
<dbReference type="AlphaFoldDB" id="A0A097AS24"/>
<feature type="domain" description="Phosphoribosyltransferase" evidence="8">
    <location>
        <begin position="64"/>
        <end position="168"/>
    </location>
</feature>
<protein>
    <recommendedName>
        <fullName evidence="2 7">Orotate phosphoribosyltransferase</fullName>
        <shortName evidence="7">OPRT</shortName>
        <shortName evidence="7">OPRTase</shortName>
        <ecNumber evidence="2 7">2.4.2.10</ecNumber>
    </recommendedName>
</protein>
<comment type="catalytic activity">
    <reaction evidence="7">
        <text>orotidine 5'-phosphate + diphosphate = orotate + 5-phospho-alpha-D-ribose 1-diphosphate</text>
        <dbReference type="Rhea" id="RHEA:10380"/>
        <dbReference type="ChEBI" id="CHEBI:30839"/>
        <dbReference type="ChEBI" id="CHEBI:33019"/>
        <dbReference type="ChEBI" id="CHEBI:57538"/>
        <dbReference type="ChEBI" id="CHEBI:58017"/>
        <dbReference type="EC" id="2.4.2.10"/>
    </reaction>
</comment>
<feature type="binding site" evidence="7">
    <location>
        <position position="98"/>
    </location>
    <ligand>
        <name>5-phospho-alpha-D-ribose 1-diphosphate</name>
        <dbReference type="ChEBI" id="CHEBI:58017"/>
        <note>ligand shared between dimeric partners</note>
    </ligand>
</feature>
<dbReference type="InterPro" id="IPR029057">
    <property type="entry name" value="PRTase-like"/>
</dbReference>
<name>A0A097AS24_THEKI</name>
<evidence type="ECO:0000313" key="10">
    <source>
        <dbReference type="Proteomes" id="UP000029669"/>
    </source>
</evidence>
<dbReference type="GO" id="GO:0044205">
    <property type="term" value="P:'de novo' UMP biosynthetic process"/>
    <property type="evidence" value="ECO:0007669"/>
    <property type="project" value="UniProtKB-UniRule"/>
</dbReference>
<dbReference type="SUPFAM" id="SSF53271">
    <property type="entry name" value="PRTase-like"/>
    <property type="match status" value="1"/>
</dbReference>
<dbReference type="KEGG" id="tki:TKV_c14380"/>
<evidence type="ECO:0000313" key="9">
    <source>
        <dbReference type="EMBL" id="AIS52607.1"/>
    </source>
</evidence>
<comment type="similarity">
    <text evidence="7">Belongs to the purine/pyrimidine phosphoribosyltransferase family. PyrE subfamily.</text>
</comment>
<comment type="caution">
    <text evidence="7">Lacks conserved residue(s) required for the propagation of feature annotation.</text>
</comment>
<gene>
    <name evidence="7 9" type="primary">pyrE</name>
    <name evidence="9" type="ORF">TKV_c14380</name>
</gene>
<comment type="subunit">
    <text evidence="7">Homodimer.</text>
</comment>
<dbReference type="STRING" id="2325.TKV_c14380"/>
<dbReference type="Gene3D" id="3.40.50.2020">
    <property type="match status" value="1"/>
</dbReference>
<dbReference type="UniPathway" id="UPA00070">
    <property type="reaction ID" value="UER00119"/>
</dbReference>
<accession>A0A097AS24</accession>
<evidence type="ECO:0000256" key="5">
    <source>
        <dbReference type="ARBA" id="ARBA00022842"/>
    </source>
</evidence>
<dbReference type="PANTHER" id="PTHR19278">
    <property type="entry name" value="OROTATE PHOSPHORIBOSYLTRANSFERASE"/>
    <property type="match status" value="1"/>
</dbReference>